<dbReference type="AlphaFoldDB" id="A0A4V5U7J6"/>
<feature type="non-terminal residue" evidence="1">
    <location>
        <position position="1"/>
    </location>
</feature>
<evidence type="ECO:0000313" key="1">
    <source>
        <dbReference type="EMBL" id="TKJ82647.1"/>
    </source>
</evidence>
<evidence type="ECO:0000313" key="2">
    <source>
        <dbReference type="Proteomes" id="UP000306393"/>
    </source>
</evidence>
<protein>
    <submittedName>
        <fullName evidence="1">Uncharacterized protein</fullName>
    </submittedName>
</protein>
<comment type="caution">
    <text evidence="1">The sequence shown here is derived from an EMBL/GenBank/DDBJ whole genome shotgun (WGS) entry which is preliminary data.</text>
</comment>
<organism evidence="1 2">
    <name type="scientific">Erwinia persicina</name>
    <dbReference type="NCBI Taxonomy" id="55211"/>
    <lineage>
        <taxon>Bacteria</taxon>
        <taxon>Pseudomonadati</taxon>
        <taxon>Pseudomonadota</taxon>
        <taxon>Gammaproteobacteria</taxon>
        <taxon>Enterobacterales</taxon>
        <taxon>Erwiniaceae</taxon>
        <taxon>Erwinia</taxon>
    </lineage>
</organism>
<proteinExistence type="predicted"/>
<sequence>TAMHSTGAIISAQPLCGAGLPGARNITAKIPLLPATDQACLHPGCYSEVWLYAGCATLSFRYDDHITVQQATERLTGSVALTTAGQ</sequence>
<dbReference type="EMBL" id="QGAC01000055">
    <property type="protein sequence ID" value="TKJ82647.1"/>
    <property type="molecule type" value="Genomic_DNA"/>
</dbReference>
<name>A0A4V5U7J6_9GAMM</name>
<gene>
    <name evidence="1" type="ORF">EpCFBP13511_23930</name>
</gene>
<accession>A0A4V5U7J6</accession>
<reference evidence="1 2" key="1">
    <citation type="journal article" date="2019" name="Sci. Rep.">
        <title>Differences in resource use lead to coexistence of seed-transmitted microbial populations.</title>
        <authorList>
            <person name="Torres-Cortes G."/>
            <person name="Garcia B.J."/>
            <person name="Compant S."/>
            <person name="Rezki S."/>
            <person name="Jones P."/>
            <person name="Preveaux A."/>
            <person name="Briand M."/>
            <person name="Roulet A."/>
            <person name="Bouchez O."/>
            <person name="Jacobson D."/>
            <person name="Barret M."/>
        </authorList>
    </citation>
    <scope>NUCLEOTIDE SEQUENCE [LARGE SCALE GENOMIC DNA]</scope>
    <source>
        <strain evidence="1 2">CFBP13511</strain>
    </source>
</reference>
<dbReference type="Proteomes" id="UP000306393">
    <property type="component" value="Unassembled WGS sequence"/>
</dbReference>